<dbReference type="PANTHER" id="PTHR13815:SF7">
    <property type="entry name" value="GOLGIN SUBFAMILY A MEMBER 5"/>
    <property type="match status" value="1"/>
</dbReference>
<dbReference type="Proteomes" id="UP001054902">
    <property type="component" value="Unassembled WGS sequence"/>
</dbReference>
<gene>
    <name evidence="9" type="ORF">CTEN210_03313</name>
</gene>
<evidence type="ECO:0000256" key="8">
    <source>
        <dbReference type="SAM" id="Phobius"/>
    </source>
</evidence>
<feature type="compositionally biased region" description="Acidic residues" evidence="7">
    <location>
        <begin position="163"/>
        <end position="193"/>
    </location>
</feature>
<feature type="compositionally biased region" description="Polar residues" evidence="7">
    <location>
        <begin position="216"/>
        <end position="232"/>
    </location>
</feature>
<evidence type="ECO:0000256" key="4">
    <source>
        <dbReference type="ARBA" id="ARBA00023034"/>
    </source>
</evidence>
<evidence type="ECO:0000313" key="10">
    <source>
        <dbReference type="Proteomes" id="UP001054902"/>
    </source>
</evidence>
<keyword evidence="10" id="KW-1185">Reference proteome</keyword>
<dbReference type="GO" id="GO:0007030">
    <property type="term" value="P:Golgi organization"/>
    <property type="evidence" value="ECO:0007669"/>
    <property type="project" value="InterPro"/>
</dbReference>
<comment type="subcellular location">
    <subcellularLocation>
        <location evidence="1">Golgi apparatus membrane</location>
        <topology evidence="1">Single-pass membrane protein</topology>
    </subcellularLocation>
</comment>
<evidence type="ECO:0000256" key="7">
    <source>
        <dbReference type="SAM" id="MobiDB-lite"/>
    </source>
</evidence>
<feature type="compositionally biased region" description="Acidic residues" evidence="7">
    <location>
        <begin position="60"/>
        <end position="90"/>
    </location>
</feature>
<keyword evidence="5" id="KW-0175">Coiled coil</keyword>
<name>A0AAD3CJI4_9STRA</name>
<feature type="region of interest" description="Disordered" evidence="7">
    <location>
        <begin position="60"/>
        <end position="235"/>
    </location>
</feature>
<feature type="compositionally biased region" description="Acidic residues" evidence="7">
    <location>
        <begin position="117"/>
        <end position="130"/>
    </location>
</feature>
<feature type="compositionally biased region" description="Basic and acidic residues" evidence="7">
    <location>
        <begin position="105"/>
        <end position="116"/>
    </location>
</feature>
<evidence type="ECO:0000256" key="6">
    <source>
        <dbReference type="ARBA" id="ARBA00023136"/>
    </source>
</evidence>
<keyword evidence="3 8" id="KW-1133">Transmembrane helix</keyword>
<dbReference type="AlphaFoldDB" id="A0AAD3CJI4"/>
<keyword evidence="2 8" id="KW-0812">Transmembrane</keyword>
<accession>A0AAD3CJI4</accession>
<dbReference type="GO" id="GO:0000301">
    <property type="term" value="P:retrograde transport, vesicle recycling within Golgi"/>
    <property type="evidence" value="ECO:0007669"/>
    <property type="project" value="TreeGrafter"/>
</dbReference>
<evidence type="ECO:0000256" key="5">
    <source>
        <dbReference type="ARBA" id="ARBA00023054"/>
    </source>
</evidence>
<dbReference type="EMBL" id="BLLK01000022">
    <property type="protein sequence ID" value="GFH46839.1"/>
    <property type="molecule type" value="Genomic_DNA"/>
</dbReference>
<dbReference type="InterPro" id="IPR019177">
    <property type="entry name" value="Golgin_subfamily_A_member_5"/>
</dbReference>
<dbReference type="GO" id="GO:0000139">
    <property type="term" value="C:Golgi membrane"/>
    <property type="evidence" value="ECO:0007669"/>
    <property type="project" value="UniProtKB-SubCell"/>
</dbReference>
<evidence type="ECO:0008006" key="11">
    <source>
        <dbReference type="Google" id="ProtNLM"/>
    </source>
</evidence>
<dbReference type="GO" id="GO:0031985">
    <property type="term" value="C:Golgi cisterna"/>
    <property type="evidence" value="ECO:0007669"/>
    <property type="project" value="TreeGrafter"/>
</dbReference>
<sequence length="757" mass="85298">MSRWLKSVNNLLENLDSGVEHAVENQAEKYEEIYDDDDVGGQSSVDDILAKRGLLIENASDDEKVEEIEEEDEQEMDDQVADSFDQDFDQGFEQQQQEQDFSENVTEHHDNMHTQDELDSDNVEADEVGEDITLSGHHTDGEEVKEETIEDEETEKQSTQSVDNDEDENAENINSDIDDGNDAAEFDEQEGDEPAVSAPSPQNSALRAQIDKIKKINQQATSPSPDTLSAQNEALRDQIDALKKGLEAQKKLTKDAVTEKNNATKETRKLRRNLVKLNAELDSAERELDAQRTELERAATRIEKDREKYKEEKEKMETEHKQDLKTLTEEHKTAIQTMVDSHAKQIGDMEDRIERAEEARLVEGDDLSKELADATERERETLKKVFALEEEKSTYISEISSLKTQIKGLESRIEVLQQASESASEQEREADDRLDAALSLHARQLGQRQAREAELERTIADLSAALVAARNRETSTVSGNNERATLGANSAIAELKDKLLSAKDEVELLSNQLMMEQEKSKTFQNELEDMTREQAEEAAQTIKMQKDYEQKVSELTNTVARLQSSLSKYTHGSSAGESSSEAGLMTKKLQKQVSQLSEDLVRQKAKLQNSTTEVQTLKNRLRSAQSRAEVAEKAAQAQVFDIESNSFGRGARQRNFAKKNKVISIKSALNLESGSGEARETLGKIVDIIDMIAVDLGSYFRSDPFARLFFLIYLIILHLWAFCLIIFHAHGLEPSPDIGPEQLLKHSYRHIEQAKIP</sequence>
<feature type="transmembrane region" description="Helical" evidence="8">
    <location>
        <begin position="708"/>
        <end position="727"/>
    </location>
</feature>
<organism evidence="9 10">
    <name type="scientific">Chaetoceros tenuissimus</name>
    <dbReference type="NCBI Taxonomy" id="426638"/>
    <lineage>
        <taxon>Eukaryota</taxon>
        <taxon>Sar</taxon>
        <taxon>Stramenopiles</taxon>
        <taxon>Ochrophyta</taxon>
        <taxon>Bacillariophyta</taxon>
        <taxon>Coscinodiscophyceae</taxon>
        <taxon>Chaetocerotophycidae</taxon>
        <taxon>Chaetocerotales</taxon>
        <taxon>Chaetocerotaceae</taxon>
        <taxon>Chaetoceros</taxon>
    </lineage>
</organism>
<reference evidence="9 10" key="1">
    <citation type="journal article" date="2021" name="Sci. Rep.">
        <title>The genome of the diatom Chaetoceros tenuissimus carries an ancient integrated fragment of an extant virus.</title>
        <authorList>
            <person name="Hongo Y."/>
            <person name="Kimura K."/>
            <person name="Takaki Y."/>
            <person name="Yoshida Y."/>
            <person name="Baba S."/>
            <person name="Kobayashi G."/>
            <person name="Nagasaki K."/>
            <person name="Hano T."/>
            <person name="Tomaru Y."/>
        </authorList>
    </citation>
    <scope>NUCLEOTIDE SEQUENCE [LARGE SCALE GENOMIC DNA]</scope>
    <source>
        <strain evidence="9 10">NIES-3715</strain>
    </source>
</reference>
<proteinExistence type="predicted"/>
<evidence type="ECO:0000313" key="9">
    <source>
        <dbReference type="EMBL" id="GFH46839.1"/>
    </source>
</evidence>
<feature type="compositionally biased region" description="Acidic residues" evidence="7">
    <location>
        <begin position="143"/>
        <end position="154"/>
    </location>
</feature>
<evidence type="ECO:0000256" key="2">
    <source>
        <dbReference type="ARBA" id="ARBA00022692"/>
    </source>
</evidence>
<evidence type="ECO:0000256" key="3">
    <source>
        <dbReference type="ARBA" id="ARBA00022989"/>
    </source>
</evidence>
<comment type="caution">
    <text evidence="9">The sequence shown here is derived from an EMBL/GenBank/DDBJ whole genome shotgun (WGS) entry which is preliminary data.</text>
</comment>
<keyword evidence="6 8" id="KW-0472">Membrane</keyword>
<protein>
    <recommendedName>
        <fullName evidence="11">Golgin-84</fullName>
    </recommendedName>
</protein>
<keyword evidence="4" id="KW-0333">Golgi apparatus</keyword>
<dbReference type="PANTHER" id="PTHR13815">
    <property type="entry name" value="GOLGIN-84"/>
    <property type="match status" value="1"/>
</dbReference>
<dbReference type="Pfam" id="PF09787">
    <property type="entry name" value="Golgin_A5"/>
    <property type="match status" value="1"/>
</dbReference>
<evidence type="ECO:0000256" key="1">
    <source>
        <dbReference type="ARBA" id="ARBA00004194"/>
    </source>
</evidence>